<evidence type="ECO:0000256" key="4">
    <source>
        <dbReference type="RuleBase" id="RU000666"/>
    </source>
</evidence>
<name>A0AAV6P479_9ROSI</name>
<dbReference type="AlphaFoldDB" id="A0AAV6P479"/>
<evidence type="ECO:0000256" key="2">
    <source>
        <dbReference type="ARBA" id="ARBA00022980"/>
    </source>
</evidence>
<comment type="caution">
    <text evidence="7">The sequence shown here is derived from an EMBL/GenBank/DDBJ whole genome shotgun (WGS) entry which is preliminary data.</text>
</comment>
<reference evidence="7 8" key="1">
    <citation type="journal article" date="2021" name="Hortic Res">
        <title>The domestication of Cucurbita argyrosperma as revealed by the genome of its wild relative.</title>
        <authorList>
            <person name="Barrera-Redondo J."/>
            <person name="Sanchez-de la Vega G."/>
            <person name="Aguirre-Liguori J.A."/>
            <person name="Castellanos-Morales G."/>
            <person name="Gutierrez-Guerrero Y.T."/>
            <person name="Aguirre-Dugua X."/>
            <person name="Aguirre-Planter E."/>
            <person name="Tenaillon M.I."/>
            <person name="Lira-Saade R."/>
            <person name="Eguiarte L.E."/>
        </authorList>
    </citation>
    <scope>NUCLEOTIDE SEQUENCE [LARGE SCALE GENOMIC DNA]</scope>
    <source>
        <strain evidence="7">JBR-2021</strain>
    </source>
</reference>
<protein>
    <submittedName>
        <fullName evidence="7">60S ribosomal protein L44</fullName>
    </submittedName>
</protein>
<keyword evidence="8" id="KW-1185">Reference proteome</keyword>
<comment type="similarity">
    <text evidence="1 4">Belongs to the eukaryotic ribosomal protein eL42 family.</text>
</comment>
<dbReference type="InterPro" id="IPR000552">
    <property type="entry name" value="Ribosomal_eL44"/>
</dbReference>
<dbReference type="GO" id="GO:0006412">
    <property type="term" value="P:translation"/>
    <property type="evidence" value="ECO:0007669"/>
    <property type="project" value="InterPro"/>
</dbReference>
<evidence type="ECO:0000256" key="1">
    <source>
        <dbReference type="ARBA" id="ARBA00009364"/>
    </source>
</evidence>
<evidence type="ECO:0000313" key="8">
    <source>
        <dbReference type="Proteomes" id="UP000685013"/>
    </source>
</evidence>
<feature type="region of interest" description="Disordered" evidence="5">
    <location>
        <begin position="286"/>
        <end position="314"/>
    </location>
</feature>
<keyword evidence="6" id="KW-1133">Transmembrane helix</keyword>
<keyword evidence="3 4" id="KW-0687">Ribonucleoprotein</keyword>
<dbReference type="GO" id="GO:0003735">
    <property type="term" value="F:structural constituent of ribosome"/>
    <property type="evidence" value="ECO:0007669"/>
    <property type="project" value="InterPro"/>
</dbReference>
<dbReference type="GO" id="GO:0005840">
    <property type="term" value="C:ribosome"/>
    <property type="evidence" value="ECO:0007669"/>
    <property type="project" value="UniProtKB-KW"/>
</dbReference>
<keyword evidence="6" id="KW-0472">Membrane</keyword>
<accession>A0AAV6P479</accession>
<keyword evidence="6" id="KW-0812">Transmembrane</keyword>
<evidence type="ECO:0000313" key="7">
    <source>
        <dbReference type="EMBL" id="KAG6606901.1"/>
    </source>
</evidence>
<dbReference type="PANTHER" id="PTHR10369">
    <property type="entry name" value="60S RIBOSOMAL PROTEIN L36A/L44"/>
    <property type="match status" value="1"/>
</dbReference>
<evidence type="ECO:0000256" key="5">
    <source>
        <dbReference type="SAM" id="MobiDB-lite"/>
    </source>
</evidence>
<dbReference type="PROSITE" id="PS01172">
    <property type="entry name" value="RIBOSOMAL_L44E"/>
    <property type="match status" value="1"/>
</dbReference>
<proteinExistence type="inferred from homology"/>
<organism evidence="7 8">
    <name type="scientific">Cucurbita argyrosperma subsp. sororia</name>
    <dbReference type="NCBI Taxonomy" id="37648"/>
    <lineage>
        <taxon>Eukaryota</taxon>
        <taxon>Viridiplantae</taxon>
        <taxon>Streptophyta</taxon>
        <taxon>Embryophyta</taxon>
        <taxon>Tracheophyta</taxon>
        <taxon>Spermatophyta</taxon>
        <taxon>Magnoliopsida</taxon>
        <taxon>eudicotyledons</taxon>
        <taxon>Gunneridae</taxon>
        <taxon>Pentapetalae</taxon>
        <taxon>rosids</taxon>
        <taxon>fabids</taxon>
        <taxon>Cucurbitales</taxon>
        <taxon>Cucurbitaceae</taxon>
        <taxon>Cucurbiteae</taxon>
        <taxon>Cucurbita</taxon>
    </lineage>
</organism>
<sequence length="361" mass="40348">MAEASEKMSPSKRPLHFLLRCFGSSPKVQTKKNPTTGRWDSRIPSPRFRFKKSSATVPIDVAVPEITVPCDDKASFSPEFKKPPPSPLIKSRAPTVRTKIVELIKPSQTWKKTESTRYDSLTPAKRTAALLHSISLPSRRLNRQKDLKKTVSHLSAVKTPTPTSSERRKPADKAPMNSPAKILDLIIVIVAVAIVVLWGQLCAILCTTALFYFCRRLRSETESEGGGEMRVLNRKGSGFGKVPGEVCVRSRRRSAAMVNVPKTKKTYCKSKECKKHTLHKVTQYKKGKDSLAAQGKRRYDRKQSGYGGQTKPVFHKKAKTTKKIVLRLQCQGCKHVSQHAIKRCKHFEIGGDKKGKGTSLF</sequence>
<evidence type="ECO:0000256" key="3">
    <source>
        <dbReference type="ARBA" id="ARBA00023274"/>
    </source>
</evidence>
<feature type="transmembrane region" description="Helical" evidence="6">
    <location>
        <begin position="185"/>
        <end position="213"/>
    </location>
</feature>
<dbReference type="EMBL" id="JAGKQH010000001">
    <property type="protein sequence ID" value="KAG6606901.1"/>
    <property type="molecule type" value="Genomic_DNA"/>
</dbReference>
<dbReference type="Proteomes" id="UP000685013">
    <property type="component" value="Chromosome 1"/>
</dbReference>
<dbReference type="Pfam" id="PF00935">
    <property type="entry name" value="Ribosomal_L44"/>
    <property type="match status" value="1"/>
</dbReference>
<dbReference type="GO" id="GO:1990904">
    <property type="term" value="C:ribonucleoprotein complex"/>
    <property type="evidence" value="ECO:0007669"/>
    <property type="project" value="UniProtKB-KW"/>
</dbReference>
<keyword evidence="2 4" id="KW-0689">Ribosomal protein</keyword>
<evidence type="ECO:0000256" key="6">
    <source>
        <dbReference type="SAM" id="Phobius"/>
    </source>
</evidence>
<feature type="region of interest" description="Disordered" evidence="5">
    <location>
        <begin position="149"/>
        <end position="175"/>
    </location>
</feature>
<dbReference type="FunFam" id="3.10.450.80:FF:000001">
    <property type="entry name" value="60S ribosomal protein L44"/>
    <property type="match status" value="1"/>
</dbReference>
<gene>
    <name evidence="7" type="primary">RPL44</name>
    <name evidence="7" type="ORF">SDJN03_00243</name>
</gene>
<feature type="non-terminal residue" evidence="7">
    <location>
        <position position="1"/>
    </location>
</feature>